<dbReference type="InterPro" id="IPR043128">
    <property type="entry name" value="Rev_trsase/Diguanyl_cyclase"/>
</dbReference>
<evidence type="ECO:0000313" key="5">
    <source>
        <dbReference type="EMBL" id="MET1490991.1"/>
    </source>
</evidence>
<dbReference type="InterPro" id="IPR035919">
    <property type="entry name" value="EAL_sf"/>
</dbReference>
<evidence type="ECO:0000313" key="6">
    <source>
        <dbReference type="Proteomes" id="UP001548590"/>
    </source>
</evidence>
<dbReference type="InterPro" id="IPR050706">
    <property type="entry name" value="Cyclic-di-GMP_PDE-like"/>
</dbReference>
<feature type="domain" description="GGDEF" evidence="4">
    <location>
        <begin position="290"/>
        <end position="423"/>
    </location>
</feature>
<protein>
    <submittedName>
        <fullName evidence="5">EAL domain-containing protein</fullName>
    </submittedName>
</protein>
<dbReference type="CDD" id="cd01949">
    <property type="entry name" value="GGDEF"/>
    <property type="match status" value="1"/>
</dbReference>
<dbReference type="Pfam" id="PF00990">
    <property type="entry name" value="GGDEF"/>
    <property type="match status" value="1"/>
</dbReference>
<feature type="transmembrane region" description="Helical" evidence="2">
    <location>
        <begin position="179"/>
        <end position="200"/>
    </location>
</feature>
<dbReference type="Pfam" id="PF00563">
    <property type="entry name" value="EAL"/>
    <property type="match status" value="1"/>
</dbReference>
<feature type="transmembrane region" description="Helical" evidence="2">
    <location>
        <begin position="141"/>
        <end position="167"/>
    </location>
</feature>
<dbReference type="PROSITE" id="PS50883">
    <property type="entry name" value="EAL"/>
    <property type="match status" value="1"/>
</dbReference>
<evidence type="ECO:0000256" key="1">
    <source>
        <dbReference type="SAM" id="MobiDB-lite"/>
    </source>
</evidence>
<gene>
    <name evidence="5" type="ORF">ABVT11_14225</name>
</gene>
<evidence type="ECO:0000256" key="2">
    <source>
        <dbReference type="SAM" id="Phobius"/>
    </source>
</evidence>
<dbReference type="Proteomes" id="UP001548590">
    <property type="component" value="Unassembled WGS sequence"/>
</dbReference>
<dbReference type="CDD" id="cd01948">
    <property type="entry name" value="EAL"/>
    <property type="match status" value="1"/>
</dbReference>
<evidence type="ECO:0000259" key="4">
    <source>
        <dbReference type="PROSITE" id="PS50887"/>
    </source>
</evidence>
<keyword evidence="2" id="KW-0472">Membrane</keyword>
<dbReference type="SMART" id="SM00052">
    <property type="entry name" value="EAL"/>
    <property type="match status" value="1"/>
</dbReference>
<keyword evidence="2" id="KW-1133">Transmembrane helix</keyword>
<dbReference type="NCBIfam" id="TIGR00254">
    <property type="entry name" value="GGDEF"/>
    <property type="match status" value="1"/>
</dbReference>
<dbReference type="InterPro" id="IPR029787">
    <property type="entry name" value="Nucleotide_cyclase"/>
</dbReference>
<keyword evidence="6" id="KW-1185">Reference proteome</keyword>
<dbReference type="PANTHER" id="PTHR33121">
    <property type="entry name" value="CYCLIC DI-GMP PHOSPHODIESTERASE PDEF"/>
    <property type="match status" value="1"/>
</dbReference>
<dbReference type="SMART" id="SM00267">
    <property type="entry name" value="GGDEF"/>
    <property type="match status" value="1"/>
</dbReference>
<keyword evidence="2" id="KW-0812">Transmembrane</keyword>
<accession>A0ABV2CSV3</accession>
<comment type="caution">
    <text evidence="5">The sequence shown here is derived from an EMBL/GenBank/DDBJ whole genome shotgun (WGS) entry which is preliminary data.</text>
</comment>
<dbReference type="RefSeq" id="WP_345930114.1">
    <property type="nucleotide sequence ID" value="NZ_JBDIVF010000014.1"/>
</dbReference>
<organism evidence="5 6">
    <name type="scientific">Uliginosibacterium paludis</name>
    <dbReference type="NCBI Taxonomy" id="1615952"/>
    <lineage>
        <taxon>Bacteria</taxon>
        <taxon>Pseudomonadati</taxon>
        <taxon>Pseudomonadota</taxon>
        <taxon>Betaproteobacteria</taxon>
        <taxon>Rhodocyclales</taxon>
        <taxon>Zoogloeaceae</taxon>
        <taxon>Uliginosibacterium</taxon>
    </lineage>
</organism>
<feature type="region of interest" description="Disordered" evidence="1">
    <location>
        <begin position="687"/>
        <end position="723"/>
    </location>
</feature>
<dbReference type="SUPFAM" id="SSF141868">
    <property type="entry name" value="EAL domain-like"/>
    <property type="match status" value="1"/>
</dbReference>
<dbReference type="InterPro" id="IPR000160">
    <property type="entry name" value="GGDEF_dom"/>
</dbReference>
<dbReference type="EMBL" id="JBEWLZ010000008">
    <property type="protein sequence ID" value="MET1490991.1"/>
    <property type="molecule type" value="Genomic_DNA"/>
</dbReference>
<dbReference type="Gene3D" id="3.30.70.270">
    <property type="match status" value="1"/>
</dbReference>
<dbReference type="Gene3D" id="3.20.20.450">
    <property type="entry name" value="EAL domain"/>
    <property type="match status" value="1"/>
</dbReference>
<feature type="transmembrane region" description="Helical" evidence="2">
    <location>
        <begin position="37"/>
        <end position="58"/>
    </location>
</feature>
<sequence>MTSPLLTAYLISVGIMLMTSAHALLLTYRSKPAHLNLIFMAICLSLGCFQFACARQYYAPDAASALVAHRWGNVFWLAILPLIALAMESLEAERRIFRISPWIALASLAGILLNFVMPYGYRFSAVRPDHVVLMPWGEALRFIQGSTSLVNHAMGFTSLLLAVYCVLSVRRLQRAGVRLPVRILWGSMLIMIVSRVLAALSDDGVIAVPYLGGFAFILISAAFSFTVRREMLTRELHEKRAIRALANERRRKGLPGPGKRGLDPLTGLPDRHNFITRLDAMIRDHELDDARLAVFLFDIDRLSAIKATHSVETGNAVLCAGARRLQARIRESDLLARTQGDGFALAAGHIRTESAPAVLQAKLAGVFEEAIDTGDMALRITASCGIAIFPEHGHTAEALFAAAELALQEARSAGAGQTRSFSPAMREDLRERIQFENDLRNALDLGQFFLCYQPQICATTGRTMTMEALIRWQHPEYGLIGPCEFIPLAESAGLIKRIGAWVIETACAQLARWRADGHEQLRMAVNLSARQLPEPGLAERIGEVLNRHRLTPADLELEITESVLMQDSERSTNRLMALRRLGLRLSIDDFGTGYSSLSYLRLLPVQAFKLDRSFVDTMERSETSLEICDSAIRLAKNLGLDIVAEGVETETQAQLLREMGCPLLQGYLFSRPLDAASAGLFLAADRSARPATRSGKYAPRQDEVRARPLSGIPAAALRPGQQE</sequence>
<dbReference type="InterPro" id="IPR001633">
    <property type="entry name" value="EAL_dom"/>
</dbReference>
<dbReference type="SUPFAM" id="SSF55073">
    <property type="entry name" value="Nucleotide cyclase"/>
    <property type="match status" value="1"/>
</dbReference>
<feature type="transmembrane region" description="Helical" evidence="2">
    <location>
        <begin position="70"/>
        <end position="90"/>
    </location>
</feature>
<feature type="transmembrane region" description="Helical" evidence="2">
    <location>
        <begin position="206"/>
        <end position="227"/>
    </location>
</feature>
<feature type="transmembrane region" description="Helical" evidence="2">
    <location>
        <begin position="6"/>
        <end position="25"/>
    </location>
</feature>
<feature type="domain" description="EAL" evidence="3">
    <location>
        <begin position="432"/>
        <end position="686"/>
    </location>
</feature>
<name>A0ABV2CSV3_9RHOO</name>
<dbReference type="PANTHER" id="PTHR33121:SF70">
    <property type="entry name" value="SIGNALING PROTEIN YKOW"/>
    <property type="match status" value="1"/>
</dbReference>
<proteinExistence type="predicted"/>
<dbReference type="PROSITE" id="PS50887">
    <property type="entry name" value="GGDEF"/>
    <property type="match status" value="1"/>
</dbReference>
<feature type="transmembrane region" description="Helical" evidence="2">
    <location>
        <begin position="102"/>
        <end position="121"/>
    </location>
</feature>
<reference evidence="5 6" key="1">
    <citation type="submission" date="2024-07" db="EMBL/GenBank/DDBJ databases">
        <title>Uliginosibacterium paludis KCTC:42655.</title>
        <authorList>
            <person name="Kim M.K."/>
        </authorList>
    </citation>
    <scope>NUCLEOTIDE SEQUENCE [LARGE SCALE GENOMIC DNA]</scope>
    <source>
        <strain evidence="5 6">KCTC 42655</strain>
    </source>
</reference>
<evidence type="ECO:0000259" key="3">
    <source>
        <dbReference type="PROSITE" id="PS50883"/>
    </source>
</evidence>